<evidence type="ECO:0000313" key="3">
    <source>
        <dbReference type="Proteomes" id="UP001152749"/>
    </source>
</evidence>
<dbReference type="KEGG" id="fcs:TRV642_2518"/>
<accession>A0A9W4TI88</accession>
<dbReference type="EMBL" id="OX336425">
    <property type="protein sequence ID" value="CAI2767384.1"/>
    <property type="molecule type" value="Genomic_DNA"/>
</dbReference>
<dbReference type="AlphaFoldDB" id="A0A9W4TI88"/>
<evidence type="ECO:0000256" key="1">
    <source>
        <dbReference type="SAM" id="Phobius"/>
    </source>
</evidence>
<feature type="transmembrane region" description="Helical" evidence="1">
    <location>
        <begin position="32"/>
        <end position="48"/>
    </location>
</feature>
<sequence length="201" mass="22070">MARNIFFGLIFGIPLYMYILKTNNTTEIMKKILTLLAVAVVGLIGFSSCEGPEGPPGLDSAIPYVYEVDANFVGPNFSVTSTPSGMLSGDNILVYELVSTSGPDSWALLPQVYYFNNGLETAQYNYTFSKNRVTIFIKGSLSDYSQLPSSFRLGKVFRVVIVPGDDGKNAKTGKKVTTDNLDYNAVIKKYNIDDSNVKQLN</sequence>
<keyword evidence="1" id="KW-0812">Transmembrane</keyword>
<proteinExistence type="predicted"/>
<gene>
    <name evidence="2" type="ORF">TRV642_2518</name>
</gene>
<feature type="transmembrane region" description="Helical" evidence="1">
    <location>
        <begin position="5"/>
        <end position="20"/>
    </location>
</feature>
<protein>
    <submittedName>
        <fullName evidence="2">Uncharacterized protein</fullName>
    </submittedName>
</protein>
<dbReference type="Proteomes" id="UP001152749">
    <property type="component" value="Chromosome"/>
</dbReference>
<keyword evidence="1" id="KW-1133">Transmembrane helix</keyword>
<reference evidence="2" key="1">
    <citation type="submission" date="2022-09" db="EMBL/GenBank/DDBJ databases">
        <authorList>
            <person name="Duchaud E."/>
        </authorList>
    </citation>
    <scope>NUCLEOTIDE SEQUENCE</scope>
    <source>
        <strain evidence="2">TRV642</strain>
    </source>
</reference>
<organism evidence="2 3">
    <name type="scientific">Flavobacterium collinsii</name>
    <dbReference type="NCBI Taxonomy" id="1114861"/>
    <lineage>
        <taxon>Bacteria</taxon>
        <taxon>Pseudomonadati</taxon>
        <taxon>Bacteroidota</taxon>
        <taxon>Flavobacteriia</taxon>
        <taxon>Flavobacteriales</taxon>
        <taxon>Flavobacteriaceae</taxon>
        <taxon>Flavobacterium</taxon>
    </lineage>
</organism>
<keyword evidence="1" id="KW-0472">Membrane</keyword>
<evidence type="ECO:0000313" key="2">
    <source>
        <dbReference type="EMBL" id="CAI2767384.1"/>
    </source>
</evidence>
<name>A0A9W4TI88_9FLAO</name>